<organism evidence="3 4">
    <name type="scientific">Aphanomyces stellatus</name>
    <dbReference type="NCBI Taxonomy" id="120398"/>
    <lineage>
        <taxon>Eukaryota</taxon>
        <taxon>Sar</taxon>
        <taxon>Stramenopiles</taxon>
        <taxon>Oomycota</taxon>
        <taxon>Saprolegniomycetes</taxon>
        <taxon>Saprolegniales</taxon>
        <taxon>Verrucalvaceae</taxon>
        <taxon>Aphanomyces</taxon>
    </lineage>
</organism>
<feature type="region of interest" description="Disordered" evidence="1">
    <location>
        <begin position="1"/>
        <end position="20"/>
    </location>
</feature>
<keyword evidence="4" id="KW-1185">Reference proteome</keyword>
<gene>
    <name evidence="3" type="primary">Aste57867_21304</name>
    <name evidence="2" type="ORF">As57867_021235</name>
    <name evidence="3" type="ORF">ASTE57867_21304</name>
</gene>
<dbReference type="EMBL" id="VJMH01006967">
    <property type="protein sequence ID" value="KAF0686910.1"/>
    <property type="molecule type" value="Genomic_DNA"/>
</dbReference>
<accession>A0A485LIG0</accession>
<sequence>MIDMSTSESTSHYWQHSGGGDDACRPLEDSPFHYMCPTLMKRPRHACAFDVPIKDEVVKEEVLNDFDATDMCVSPLEMDDILSKVVLHVKHETSRDRRRDAIARRNRRRNIPSKLDGDHANLAWIEMKKRKSRIAAASYREKRMGKLEVVKADVASLLAQYPFLTCAEWVPSRAPTLACRDNESKDEFRKRKNRESAAQSRKLQLEQLQFLTNELHRLREIAARVGASSEPHAASPNYY</sequence>
<dbReference type="EMBL" id="CAADRA010006993">
    <property type="protein sequence ID" value="VFT97976.1"/>
    <property type="molecule type" value="Genomic_DNA"/>
</dbReference>
<evidence type="ECO:0000313" key="2">
    <source>
        <dbReference type="EMBL" id="KAF0686910.1"/>
    </source>
</evidence>
<reference evidence="2" key="2">
    <citation type="submission" date="2019-06" db="EMBL/GenBank/DDBJ databases">
        <title>Genomics analysis of Aphanomyces spp. identifies a new class of oomycete effector associated with host adaptation.</title>
        <authorList>
            <person name="Gaulin E."/>
        </authorList>
    </citation>
    <scope>NUCLEOTIDE SEQUENCE</scope>
    <source>
        <strain evidence="2">CBS 578.67</strain>
    </source>
</reference>
<evidence type="ECO:0000313" key="4">
    <source>
        <dbReference type="Proteomes" id="UP000332933"/>
    </source>
</evidence>
<proteinExistence type="predicted"/>
<name>A0A485LIG0_9STRA</name>
<feature type="compositionally biased region" description="Polar residues" evidence="1">
    <location>
        <begin position="1"/>
        <end position="14"/>
    </location>
</feature>
<evidence type="ECO:0000313" key="3">
    <source>
        <dbReference type="EMBL" id="VFT97976.1"/>
    </source>
</evidence>
<protein>
    <submittedName>
        <fullName evidence="3">Aste57867_21304 protein</fullName>
    </submittedName>
</protein>
<dbReference type="OrthoDB" id="71179at2759"/>
<evidence type="ECO:0000256" key="1">
    <source>
        <dbReference type="SAM" id="MobiDB-lite"/>
    </source>
</evidence>
<reference evidence="3 4" key="1">
    <citation type="submission" date="2019-03" db="EMBL/GenBank/DDBJ databases">
        <authorList>
            <person name="Gaulin E."/>
            <person name="Dumas B."/>
        </authorList>
    </citation>
    <scope>NUCLEOTIDE SEQUENCE [LARGE SCALE GENOMIC DNA]</scope>
    <source>
        <strain evidence="3">CBS 568.67</strain>
    </source>
</reference>
<dbReference type="AlphaFoldDB" id="A0A485LIG0"/>
<dbReference type="Proteomes" id="UP000332933">
    <property type="component" value="Unassembled WGS sequence"/>
</dbReference>